<reference evidence="3 4" key="1">
    <citation type="submission" date="2014-07" db="EMBL/GenBank/DDBJ databases">
        <title>Methanogenic archaea and the global carbon cycle.</title>
        <authorList>
            <person name="Henriksen J.R."/>
            <person name="Luke J."/>
            <person name="Reinhart S."/>
            <person name="Benedict M.N."/>
            <person name="Youngblut N.D."/>
            <person name="Metcalf M.E."/>
            <person name="Whitaker R.J."/>
            <person name="Metcalf W.W."/>
        </authorList>
    </citation>
    <scope>NUCLEOTIDE SEQUENCE [LARGE SCALE GENOMIC DNA]</scope>
    <source>
        <strain evidence="3 4">WWM610</strain>
    </source>
</reference>
<dbReference type="EMBL" id="CP009509">
    <property type="protein sequence ID" value="AKB40190.1"/>
    <property type="molecule type" value="Genomic_DNA"/>
</dbReference>
<feature type="transmembrane region" description="Helical" evidence="2">
    <location>
        <begin position="21"/>
        <end position="42"/>
    </location>
</feature>
<feature type="region of interest" description="Disordered" evidence="1">
    <location>
        <begin position="1"/>
        <end position="23"/>
    </location>
</feature>
<evidence type="ECO:0000256" key="1">
    <source>
        <dbReference type="SAM" id="MobiDB-lite"/>
    </source>
</evidence>
<accession>A0A0E3PXP4</accession>
<gene>
    <name evidence="3" type="ORF">MSMAW_1199</name>
</gene>
<evidence type="ECO:0000313" key="4">
    <source>
        <dbReference type="Proteomes" id="UP000033058"/>
    </source>
</evidence>
<keyword evidence="2" id="KW-0472">Membrane</keyword>
<dbReference type="HOGENOM" id="CLU_196467_0_0_2"/>
<organism evidence="3 4">
    <name type="scientific">Methanosarcina mazei WWM610</name>
    <dbReference type="NCBI Taxonomy" id="1434117"/>
    <lineage>
        <taxon>Archaea</taxon>
        <taxon>Methanobacteriati</taxon>
        <taxon>Methanobacteriota</taxon>
        <taxon>Stenosarchaea group</taxon>
        <taxon>Methanomicrobia</taxon>
        <taxon>Methanosarcinales</taxon>
        <taxon>Methanosarcinaceae</taxon>
        <taxon>Methanosarcina</taxon>
    </lineage>
</organism>
<keyword evidence="2" id="KW-1133">Transmembrane helix</keyword>
<name>A0A0E3PXP4_METMZ</name>
<feature type="transmembrane region" description="Helical" evidence="2">
    <location>
        <begin position="54"/>
        <end position="74"/>
    </location>
</feature>
<evidence type="ECO:0000256" key="2">
    <source>
        <dbReference type="SAM" id="Phobius"/>
    </source>
</evidence>
<dbReference type="AlphaFoldDB" id="A0A0E3PXP4"/>
<dbReference type="Proteomes" id="UP000033058">
    <property type="component" value="Chromosome"/>
</dbReference>
<sequence length="79" mass="8183">MKETNSAKNVVKSGKKEQSPGRWMPAGIGAGATFGILFENFILAPAMSSQVMGLVLGMLMGAGAGLVMGLSFGFRKSSE</sequence>
<dbReference type="GeneID" id="24850883"/>
<protein>
    <submittedName>
        <fullName evidence="3">Uncharacterized protein</fullName>
    </submittedName>
</protein>
<dbReference type="PATRIC" id="fig|1434117.4.peg.1516"/>
<evidence type="ECO:0000313" key="3">
    <source>
        <dbReference type="EMBL" id="AKB40190.1"/>
    </source>
</evidence>
<dbReference type="RefSeq" id="WP_015410864.1">
    <property type="nucleotide sequence ID" value="NZ_CP009509.1"/>
</dbReference>
<proteinExistence type="predicted"/>
<keyword evidence="2" id="KW-0812">Transmembrane</keyword>